<evidence type="ECO:0000313" key="1">
    <source>
        <dbReference type="EMBL" id="CAB4147115.1"/>
    </source>
</evidence>
<organism evidence="1">
    <name type="scientific">uncultured Caudovirales phage</name>
    <dbReference type="NCBI Taxonomy" id="2100421"/>
    <lineage>
        <taxon>Viruses</taxon>
        <taxon>Duplodnaviria</taxon>
        <taxon>Heunggongvirae</taxon>
        <taxon>Uroviricota</taxon>
        <taxon>Caudoviricetes</taxon>
        <taxon>Peduoviridae</taxon>
        <taxon>Maltschvirus</taxon>
        <taxon>Maltschvirus maltsch</taxon>
    </lineage>
</organism>
<name>A0A6J5MIY7_9CAUD</name>
<proteinExistence type="predicted"/>
<sequence length="172" mass="18300">MACDILKGRSLSCKDSRTGIRYVDFGIYDGDTYTVSAQEIASLPAGLTEVFRYEVKGAGNSLIETATVNNDNRTIEIVQALALTLPKLGKDTEVELQSLLYGRVVAFIHDYNGNVKAVGIDSGLEATTGVMSTETSGYTIALEARDNNFAPFLASGAKTALLALVSAQVINP</sequence>
<gene>
    <name evidence="1" type="ORF">UFOVP516_13</name>
</gene>
<dbReference type="EMBL" id="LR796480">
    <property type="protein sequence ID" value="CAB4147115.1"/>
    <property type="molecule type" value="Genomic_DNA"/>
</dbReference>
<reference evidence="1" key="1">
    <citation type="submission" date="2020-04" db="EMBL/GenBank/DDBJ databases">
        <authorList>
            <person name="Chiriac C."/>
            <person name="Salcher M."/>
            <person name="Ghai R."/>
            <person name="Kavagutti S V."/>
        </authorList>
    </citation>
    <scope>NUCLEOTIDE SEQUENCE</scope>
</reference>
<accession>A0A6J5MIY7</accession>
<protein>
    <submittedName>
        <fullName evidence="1">Uncharacterized protein</fullName>
    </submittedName>
</protein>